<name>B1ZXA2_OPITP</name>
<dbReference type="InterPro" id="IPR036188">
    <property type="entry name" value="FAD/NAD-bd_sf"/>
</dbReference>
<evidence type="ECO:0000313" key="13">
    <source>
        <dbReference type="Proteomes" id="UP000007013"/>
    </source>
</evidence>
<dbReference type="GO" id="GO:0050136">
    <property type="term" value="F:NADH dehydrogenase (quinone) (non-electrogenic) activity"/>
    <property type="evidence" value="ECO:0007669"/>
    <property type="project" value="UniProtKB-EC"/>
</dbReference>
<protein>
    <recommendedName>
        <fullName evidence="2">NADH:ubiquinone reductase (non-electrogenic)</fullName>
        <ecNumber evidence="2">1.6.5.9</ecNumber>
    </recommendedName>
</protein>
<evidence type="ECO:0000256" key="1">
    <source>
        <dbReference type="ARBA" id="ARBA00005272"/>
    </source>
</evidence>
<keyword evidence="6 12" id="KW-0560">Oxidoreductase</keyword>
<dbReference type="PANTHER" id="PTHR43706">
    <property type="entry name" value="NADH DEHYDROGENASE"/>
    <property type="match status" value="1"/>
</dbReference>
<evidence type="ECO:0000259" key="11">
    <source>
        <dbReference type="Pfam" id="PF22366"/>
    </source>
</evidence>
<sequence length="461" mass="49522">MKEATLQPAVAAKTTDLGGGPRQPRVVVLGAGFGGLAFVRNFPRDLAQITIVDRANYHLFQPLLYQVAAAGLAVPDIAQPVRSIMAQRQDVTVLMDEVRGIDVSRRRVVLHATELDYDYLVVALGGHTSYHGHPEWADHAPGLKSIGDALRIRRQVLQALERAELSNDPDERRRLTTVVVVGGGPTGVELAGAFAELHRHLLASEFRRLTSESSRVLLIENGPRLLPGFSTTLSAKAQRQLESLGVEVRLGTRVHDIGPEEVVLADERIGAATIVWAAGVAASSLGAGLGAPLDRTGRVRVQSDLSIAGRPEVFVVGDLAVAIDDNGEPVPGVSPAAIQMGAHVARTITAEMHSGEAAPASTREPFRYRDKGAMATIGRSRAVARIRQWEFSGAAAWLLWLCVHLLFLIGFRNKIAVLIQWVYSYVTYRPGARVIHSAPSLPPPLGRVIGGASVRSVPTPP</sequence>
<dbReference type="Pfam" id="PF22366">
    <property type="entry name" value="NDH2_C"/>
    <property type="match status" value="1"/>
</dbReference>
<dbReference type="RefSeq" id="WP_012375689.1">
    <property type="nucleotide sequence ID" value="NC_010571.1"/>
</dbReference>
<dbReference type="PRINTS" id="PR00411">
    <property type="entry name" value="PNDRDTASEI"/>
</dbReference>
<evidence type="ECO:0000256" key="6">
    <source>
        <dbReference type="ARBA" id="ARBA00023002"/>
    </source>
</evidence>
<keyword evidence="4" id="KW-0274">FAD</keyword>
<dbReference type="InterPro" id="IPR023753">
    <property type="entry name" value="FAD/NAD-binding_dom"/>
</dbReference>
<dbReference type="SUPFAM" id="SSF51905">
    <property type="entry name" value="FAD/NAD(P)-binding domain"/>
    <property type="match status" value="2"/>
</dbReference>
<dbReference type="EC" id="1.6.5.9" evidence="2"/>
<evidence type="ECO:0000256" key="5">
    <source>
        <dbReference type="ARBA" id="ARBA00022946"/>
    </source>
</evidence>
<dbReference type="AlphaFoldDB" id="B1ZXA2"/>
<dbReference type="InterPro" id="IPR054585">
    <property type="entry name" value="NDH2-like_C"/>
</dbReference>
<evidence type="ECO:0000259" key="10">
    <source>
        <dbReference type="Pfam" id="PF07992"/>
    </source>
</evidence>
<feature type="domain" description="FAD/NAD(P)-binding" evidence="10">
    <location>
        <begin position="25"/>
        <end position="341"/>
    </location>
</feature>
<keyword evidence="7" id="KW-0520">NAD</keyword>
<gene>
    <name evidence="12" type="ordered locus">Oter_2873</name>
</gene>
<feature type="domain" description="External alternative NADH-ubiquinone oxidoreductase-like C-terminal" evidence="11">
    <location>
        <begin position="371"/>
        <end position="427"/>
    </location>
</feature>
<accession>B1ZXA2</accession>
<evidence type="ECO:0000256" key="7">
    <source>
        <dbReference type="ARBA" id="ARBA00023027"/>
    </source>
</evidence>
<keyword evidence="5" id="KW-0809">Transit peptide</keyword>
<dbReference type="EMBL" id="CP001032">
    <property type="protein sequence ID" value="ACB76154.1"/>
    <property type="molecule type" value="Genomic_DNA"/>
</dbReference>
<proteinExistence type="inferred from homology"/>
<dbReference type="PRINTS" id="PR00368">
    <property type="entry name" value="FADPNR"/>
</dbReference>
<evidence type="ECO:0000256" key="2">
    <source>
        <dbReference type="ARBA" id="ARBA00012637"/>
    </source>
</evidence>
<evidence type="ECO:0000313" key="12">
    <source>
        <dbReference type="EMBL" id="ACB76154.1"/>
    </source>
</evidence>
<comment type="similarity">
    <text evidence="1">Belongs to the NADH dehydrogenase family.</text>
</comment>
<evidence type="ECO:0000256" key="8">
    <source>
        <dbReference type="ARBA" id="ARBA00047599"/>
    </source>
</evidence>
<dbReference type="HOGENOM" id="CLU_021377_7_1_0"/>
<evidence type="ECO:0000256" key="3">
    <source>
        <dbReference type="ARBA" id="ARBA00022630"/>
    </source>
</evidence>
<reference evidence="12 13" key="1">
    <citation type="journal article" date="2011" name="J. Bacteriol.">
        <title>Genome sequence of the verrucomicrobium Opitutus terrae PB90-1, an abundant inhabitant of rice paddy soil ecosystems.</title>
        <authorList>
            <person name="van Passel M.W."/>
            <person name="Kant R."/>
            <person name="Palva A."/>
            <person name="Copeland A."/>
            <person name="Lucas S."/>
            <person name="Lapidus A."/>
            <person name="Glavina del Rio T."/>
            <person name="Pitluck S."/>
            <person name="Goltsman E."/>
            <person name="Clum A."/>
            <person name="Sun H."/>
            <person name="Schmutz J."/>
            <person name="Larimer F.W."/>
            <person name="Land M.L."/>
            <person name="Hauser L."/>
            <person name="Kyrpides N."/>
            <person name="Mikhailova N."/>
            <person name="Richardson P.P."/>
            <person name="Janssen P.H."/>
            <person name="de Vos W.M."/>
            <person name="Smidt H."/>
        </authorList>
    </citation>
    <scope>NUCLEOTIDE SEQUENCE [LARGE SCALE GENOMIC DNA]</scope>
    <source>
        <strain evidence="13">DSM 11246 / JCM 15787 / PB90-1</strain>
    </source>
</reference>
<evidence type="ECO:0000256" key="9">
    <source>
        <dbReference type="SAM" id="Phobius"/>
    </source>
</evidence>
<comment type="catalytic activity">
    <reaction evidence="8">
        <text>a quinone + NADH + H(+) = a quinol + NAD(+)</text>
        <dbReference type="Rhea" id="RHEA:46160"/>
        <dbReference type="ChEBI" id="CHEBI:15378"/>
        <dbReference type="ChEBI" id="CHEBI:24646"/>
        <dbReference type="ChEBI" id="CHEBI:57540"/>
        <dbReference type="ChEBI" id="CHEBI:57945"/>
        <dbReference type="ChEBI" id="CHEBI:132124"/>
        <dbReference type="EC" id="1.6.5.9"/>
    </reaction>
</comment>
<keyword evidence="9" id="KW-0472">Membrane</keyword>
<keyword evidence="9" id="KW-0812">Transmembrane</keyword>
<dbReference type="OrthoDB" id="9781621at2"/>
<dbReference type="PANTHER" id="PTHR43706:SF47">
    <property type="entry name" value="EXTERNAL NADH-UBIQUINONE OXIDOREDUCTASE 1, MITOCHONDRIAL-RELATED"/>
    <property type="match status" value="1"/>
</dbReference>
<organism evidence="12 13">
    <name type="scientific">Opitutus terrae (strain DSM 11246 / JCM 15787 / PB90-1)</name>
    <dbReference type="NCBI Taxonomy" id="452637"/>
    <lineage>
        <taxon>Bacteria</taxon>
        <taxon>Pseudomonadati</taxon>
        <taxon>Verrucomicrobiota</taxon>
        <taxon>Opitutia</taxon>
        <taxon>Opitutales</taxon>
        <taxon>Opitutaceae</taxon>
        <taxon>Opitutus</taxon>
    </lineage>
</organism>
<dbReference type="STRING" id="452637.Oter_2873"/>
<keyword evidence="3" id="KW-0285">Flavoprotein</keyword>
<dbReference type="Gene3D" id="3.50.50.100">
    <property type="match status" value="1"/>
</dbReference>
<dbReference type="InterPro" id="IPR045024">
    <property type="entry name" value="NDH-2"/>
</dbReference>
<dbReference type="Proteomes" id="UP000007013">
    <property type="component" value="Chromosome"/>
</dbReference>
<keyword evidence="9" id="KW-1133">Transmembrane helix</keyword>
<evidence type="ECO:0000256" key="4">
    <source>
        <dbReference type="ARBA" id="ARBA00022827"/>
    </source>
</evidence>
<dbReference type="Pfam" id="PF07992">
    <property type="entry name" value="Pyr_redox_2"/>
    <property type="match status" value="1"/>
</dbReference>
<keyword evidence="13" id="KW-1185">Reference proteome</keyword>
<dbReference type="eggNOG" id="COG1252">
    <property type="taxonomic scope" value="Bacteria"/>
</dbReference>
<dbReference type="KEGG" id="ote:Oter_2873"/>
<feature type="transmembrane region" description="Helical" evidence="9">
    <location>
        <begin position="391"/>
        <end position="411"/>
    </location>
</feature>
<keyword evidence="12" id="KW-0830">Ubiquinone</keyword>